<evidence type="ECO:0000313" key="2">
    <source>
        <dbReference type="Proteomes" id="UP000053105"/>
    </source>
</evidence>
<name>A0A0M9A258_9HYME</name>
<dbReference type="AlphaFoldDB" id="A0A0M9A258"/>
<dbReference type="PANTHER" id="PTHR45134:SF5">
    <property type="entry name" value="OS08G0543275 PROTEIN"/>
    <property type="match status" value="1"/>
</dbReference>
<gene>
    <name evidence="1" type="ORF">WN51_11984</name>
</gene>
<dbReference type="EMBL" id="KQ435759">
    <property type="protein sequence ID" value="KOX75657.1"/>
    <property type="molecule type" value="Genomic_DNA"/>
</dbReference>
<dbReference type="Proteomes" id="UP000053105">
    <property type="component" value="Unassembled WGS sequence"/>
</dbReference>
<accession>A0A0M9A258</accession>
<proteinExistence type="predicted"/>
<keyword evidence="2" id="KW-1185">Reference proteome</keyword>
<evidence type="ECO:0000313" key="1">
    <source>
        <dbReference type="EMBL" id="KOX75657.1"/>
    </source>
</evidence>
<sequence length="129" mass="15710">MKLRKTKERKKRIGKWKAREIFGERKRTKHVPTSFFTETLAKLDGRKKTGSLTYLYAYYTNTHTYTRTHVHTYTRTHVHTYTRTHVHTYTRTHVHTYTRTHVHTYTRTHVHTYTVCTYIIIIRRGSLKR</sequence>
<reference evidence="1 2" key="1">
    <citation type="submission" date="2015-07" db="EMBL/GenBank/DDBJ databases">
        <title>The genome of Melipona quadrifasciata.</title>
        <authorList>
            <person name="Pan H."/>
            <person name="Kapheim K."/>
        </authorList>
    </citation>
    <scope>NUCLEOTIDE SEQUENCE [LARGE SCALE GENOMIC DNA]</scope>
    <source>
        <strain evidence="1">0111107301</strain>
        <tissue evidence="1">Whole body</tissue>
    </source>
</reference>
<dbReference type="PANTHER" id="PTHR45134">
    <property type="entry name" value="OS08G0543275 PROTEIN"/>
    <property type="match status" value="1"/>
</dbReference>
<protein>
    <submittedName>
        <fullName evidence="1">Uncharacterized protein</fullName>
    </submittedName>
</protein>
<organism evidence="1 2">
    <name type="scientific">Melipona quadrifasciata</name>
    <dbReference type="NCBI Taxonomy" id="166423"/>
    <lineage>
        <taxon>Eukaryota</taxon>
        <taxon>Metazoa</taxon>
        <taxon>Ecdysozoa</taxon>
        <taxon>Arthropoda</taxon>
        <taxon>Hexapoda</taxon>
        <taxon>Insecta</taxon>
        <taxon>Pterygota</taxon>
        <taxon>Neoptera</taxon>
        <taxon>Endopterygota</taxon>
        <taxon>Hymenoptera</taxon>
        <taxon>Apocrita</taxon>
        <taxon>Aculeata</taxon>
        <taxon>Apoidea</taxon>
        <taxon>Anthophila</taxon>
        <taxon>Apidae</taxon>
        <taxon>Melipona</taxon>
    </lineage>
</organism>